<keyword evidence="3" id="KW-1185">Reference proteome</keyword>
<accession>A0AAW0S3H0</accession>
<protein>
    <recommendedName>
        <fullName evidence="1">N-acetyltransferase domain-containing protein</fullName>
    </recommendedName>
</protein>
<dbReference type="InterPro" id="IPR016181">
    <property type="entry name" value="Acyl_CoA_acyltransferase"/>
</dbReference>
<organism evidence="2 3">
    <name type="scientific">Beauveria asiatica</name>
    <dbReference type="NCBI Taxonomy" id="1069075"/>
    <lineage>
        <taxon>Eukaryota</taxon>
        <taxon>Fungi</taxon>
        <taxon>Dikarya</taxon>
        <taxon>Ascomycota</taxon>
        <taxon>Pezizomycotina</taxon>
        <taxon>Sordariomycetes</taxon>
        <taxon>Hypocreomycetidae</taxon>
        <taxon>Hypocreales</taxon>
        <taxon>Cordycipitaceae</taxon>
        <taxon>Beauveria</taxon>
    </lineage>
</organism>
<sequence>MTITIRPELVGDHAAIHALTDAAFPNSTSNEPAIVDDLRSAGALTLSLVAVDSSDPADSIIGHVAFSPVTITPALETKTWLGLGPISVAPARQRQGIGSMLIQEGLRRLATGKNVQGCVLLGNPDLYSRFGFVAGSGLVLEGAPPQYFMSVVLDGGECPRGVVKFHAAFDQSLVDAKAKSH</sequence>
<dbReference type="EMBL" id="JAAHCF010000073">
    <property type="protein sequence ID" value="KAK8148776.1"/>
    <property type="molecule type" value="Genomic_DNA"/>
</dbReference>
<evidence type="ECO:0000313" key="2">
    <source>
        <dbReference type="EMBL" id="KAK8148776.1"/>
    </source>
</evidence>
<evidence type="ECO:0000313" key="3">
    <source>
        <dbReference type="Proteomes" id="UP001397290"/>
    </source>
</evidence>
<feature type="domain" description="N-acetyltransferase" evidence="1">
    <location>
        <begin position="3"/>
        <end position="154"/>
    </location>
</feature>
<gene>
    <name evidence="2" type="ORF">G3M48_009178</name>
</gene>
<dbReference type="PROSITE" id="PS51186">
    <property type="entry name" value="GNAT"/>
    <property type="match status" value="1"/>
</dbReference>
<dbReference type="InterPro" id="IPR000182">
    <property type="entry name" value="GNAT_dom"/>
</dbReference>
<comment type="caution">
    <text evidence="2">The sequence shown here is derived from an EMBL/GenBank/DDBJ whole genome shotgun (WGS) entry which is preliminary data.</text>
</comment>
<dbReference type="Pfam" id="PF13508">
    <property type="entry name" value="Acetyltransf_7"/>
    <property type="match status" value="1"/>
</dbReference>
<name>A0AAW0S3H0_9HYPO</name>
<dbReference type="Gene3D" id="3.40.630.30">
    <property type="match status" value="1"/>
</dbReference>
<dbReference type="CDD" id="cd04301">
    <property type="entry name" value="NAT_SF"/>
    <property type="match status" value="1"/>
</dbReference>
<dbReference type="AlphaFoldDB" id="A0AAW0S3H0"/>
<evidence type="ECO:0000259" key="1">
    <source>
        <dbReference type="PROSITE" id="PS51186"/>
    </source>
</evidence>
<proteinExistence type="predicted"/>
<reference evidence="2 3" key="1">
    <citation type="submission" date="2020-02" db="EMBL/GenBank/DDBJ databases">
        <title>Comparative genomics of the hypocrealean fungal genus Beauvera.</title>
        <authorList>
            <person name="Showalter D.N."/>
            <person name="Bushley K.E."/>
            <person name="Rehner S.A."/>
        </authorList>
    </citation>
    <scope>NUCLEOTIDE SEQUENCE [LARGE SCALE GENOMIC DNA]</scope>
    <source>
        <strain evidence="2 3">ARSEF4384</strain>
    </source>
</reference>
<dbReference type="GO" id="GO:0016747">
    <property type="term" value="F:acyltransferase activity, transferring groups other than amino-acyl groups"/>
    <property type="evidence" value="ECO:0007669"/>
    <property type="project" value="InterPro"/>
</dbReference>
<dbReference type="SUPFAM" id="SSF55729">
    <property type="entry name" value="Acyl-CoA N-acyltransferases (Nat)"/>
    <property type="match status" value="1"/>
</dbReference>
<dbReference type="Proteomes" id="UP001397290">
    <property type="component" value="Unassembled WGS sequence"/>
</dbReference>